<dbReference type="GO" id="GO:0071108">
    <property type="term" value="P:protein K48-linked deubiquitination"/>
    <property type="evidence" value="ECO:0007669"/>
    <property type="project" value="TreeGrafter"/>
</dbReference>
<feature type="compositionally biased region" description="Basic and acidic residues" evidence="8">
    <location>
        <begin position="558"/>
        <end position="569"/>
    </location>
</feature>
<evidence type="ECO:0000313" key="11">
    <source>
        <dbReference type="Proteomes" id="UP000424527"/>
    </source>
</evidence>
<dbReference type="GO" id="GO:0071944">
    <property type="term" value="C:cell periphery"/>
    <property type="evidence" value="ECO:0007669"/>
    <property type="project" value="TreeGrafter"/>
</dbReference>
<keyword evidence="6 7" id="KW-0788">Thiol protease</keyword>
<feature type="region of interest" description="Disordered" evidence="8">
    <location>
        <begin position="186"/>
        <end position="206"/>
    </location>
</feature>
<feature type="compositionally biased region" description="Low complexity" evidence="8">
    <location>
        <begin position="525"/>
        <end position="551"/>
    </location>
</feature>
<gene>
    <name evidence="10" type="ORF">D5F01_LYC24510</name>
</gene>
<evidence type="ECO:0000256" key="8">
    <source>
        <dbReference type="SAM" id="MobiDB-lite"/>
    </source>
</evidence>
<feature type="region of interest" description="Disordered" evidence="8">
    <location>
        <begin position="525"/>
        <end position="569"/>
    </location>
</feature>
<protein>
    <recommendedName>
        <fullName evidence="7">Ubiquitin carboxyl-terminal hydrolase</fullName>
        <ecNumber evidence="7">3.4.19.12</ecNumber>
    </recommendedName>
</protein>
<evidence type="ECO:0000256" key="4">
    <source>
        <dbReference type="ARBA" id="ARBA00022786"/>
    </source>
</evidence>
<keyword evidence="3 7" id="KW-0645">Protease</keyword>
<dbReference type="GO" id="GO:0016807">
    <property type="term" value="F:cysteine-type carboxypeptidase activity"/>
    <property type="evidence" value="ECO:0007669"/>
    <property type="project" value="TreeGrafter"/>
</dbReference>
<comment type="function">
    <text evidence="7">Hydrolase that can specifically remove 'Lys-48'-linked conjugated ubiquitin from proteins. Has exodeubiquitinase activity and has a preference for long polyubiquitin chains. May play a regulatory role at the level of protein turnover.</text>
</comment>
<organism evidence="10 11">
    <name type="scientific">Larimichthys crocea</name>
    <name type="common">Large yellow croaker</name>
    <name type="synonym">Pseudosciaena crocea</name>
    <dbReference type="NCBI Taxonomy" id="215358"/>
    <lineage>
        <taxon>Eukaryota</taxon>
        <taxon>Metazoa</taxon>
        <taxon>Chordata</taxon>
        <taxon>Craniata</taxon>
        <taxon>Vertebrata</taxon>
        <taxon>Euteleostomi</taxon>
        <taxon>Actinopterygii</taxon>
        <taxon>Neopterygii</taxon>
        <taxon>Teleostei</taxon>
        <taxon>Neoteleostei</taxon>
        <taxon>Acanthomorphata</taxon>
        <taxon>Eupercaria</taxon>
        <taxon>Sciaenidae</taxon>
        <taxon>Larimichthys</taxon>
    </lineage>
</organism>
<dbReference type="EMBL" id="REGW02000514">
    <property type="protein sequence ID" value="KAE8277531.1"/>
    <property type="molecule type" value="Genomic_DNA"/>
</dbReference>
<proteinExistence type="inferred from homology"/>
<evidence type="ECO:0000256" key="7">
    <source>
        <dbReference type="RuleBase" id="RU367139"/>
    </source>
</evidence>
<evidence type="ECO:0000259" key="9">
    <source>
        <dbReference type="Pfam" id="PF04424"/>
    </source>
</evidence>
<keyword evidence="5 7" id="KW-0378">Hydrolase</keyword>
<dbReference type="Pfam" id="PF04424">
    <property type="entry name" value="MINDY_DUB"/>
    <property type="match status" value="1"/>
</dbReference>
<comment type="catalytic activity">
    <reaction evidence="1 7">
        <text>Thiol-dependent hydrolysis of ester, thioester, amide, peptide and isopeptide bonds formed by the C-terminal Gly of ubiquitin (a 76-residue protein attached to proteins as an intracellular targeting signal).</text>
        <dbReference type="EC" id="3.4.19.12"/>
    </reaction>
</comment>
<dbReference type="InterPro" id="IPR033979">
    <property type="entry name" value="MINDY_domain"/>
</dbReference>
<evidence type="ECO:0000313" key="10">
    <source>
        <dbReference type="EMBL" id="KAE8277531.1"/>
    </source>
</evidence>
<evidence type="ECO:0000256" key="6">
    <source>
        <dbReference type="ARBA" id="ARBA00022807"/>
    </source>
</evidence>
<dbReference type="AlphaFoldDB" id="A0A6G0HET0"/>
<dbReference type="Proteomes" id="UP000424527">
    <property type="component" value="Unassembled WGS sequence"/>
</dbReference>
<dbReference type="InterPro" id="IPR007518">
    <property type="entry name" value="MINDY"/>
</dbReference>
<dbReference type="GO" id="GO:1990380">
    <property type="term" value="F:K48-linked deubiquitinase activity"/>
    <property type="evidence" value="ECO:0007669"/>
    <property type="project" value="UniProtKB-UniRule"/>
</dbReference>
<comment type="caution">
    <text evidence="10">The sequence shown here is derived from an EMBL/GenBank/DDBJ whole genome shotgun (WGS) entry which is preliminary data.</text>
</comment>
<feature type="region of interest" description="Disordered" evidence="8">
    <location>
        <begin position="1"/>
        <end position="25"/>
    </location>
</feature>
<dbReference type="GO" id="GO:0006508">
    <property type="term" value="P:proteolysis"/>
    <property type="evidence" value="ECO:0007669"/>
    <property type="project" value="UniProtKB-KW"/>
</dbReference>
<reference evidence="10 11" key="1">
    <citation type="submission" date="2019-07" db="EMBL/GenBank/DDBJ databases">
        <title>Chromosome genome assembly for large yellow croaker.</title>
        <authorList>
            <person name="Xiao S."/>
        </authorList>
    </citation>
    <scope>NUCLEOTIDE SEQUENCE [LARGE SCALE GENOMIC DNA]</scope>
    <source>
        <strain evidence="10">JMULYC20181020</strain>
        <tissue evidence="10">Muscle</tissue>
    </source>
</reference>
<dbReference type="GO" id="GO:0140934">
    <property type="term" value="F:histone deubiquitinase activity"/>
    <property type="evidence" value="ECO:0007669"/>
    <property type="project" value="UniProtKB-UniRule"/>
</dbReference>
<dbReference type="PANTHER" id="PTHR18063">
    <property type="entry name" value="NF-E2 INDUCIBLE PROTEIN"/>
    <property type="match status" value="1"/>
</dbReference>
<evidence type="ECO:0000256" key="1">
    <source>
        <dbReference type="ARBA" id="ARBA00000707"/>
    </source>
</evidence>
<name>A0A6G0HET0_LARCR</name>
<dbReference type="GO" id="GO:0005829">
    <property type="term" value="C:cytosol"/>
    <property type="evidence" value="ECO:0007669"/>
    <property type="project" value="TreeGrafter"/>
</dbReference>
<comment type="similarity">
    <text evidence="2 7">Belongs to the MINDY deubiquitinase family. FAM63 subfamily.</text>
</comment>
<feature type="region of interest" description="Disordered" evidence="8">
    <location>
        <begin position="39"/>
        <end position="137"/>
    </location>
</feature>
<feature type="domain" description="MINDY deubiquitinase" evidence="9">
    <location>
        <begin position="213"/>
        <end position="464"/>
    </location>
</feature>
<accession>A0A6G0HET0</accession>
<keyword evidence="11" id="KW-1185">Reference proteome</keyword>
<evidence type="ECO:0000256" key="5">
    <source>
        <dbReference type="ARBA" id="ARBA00022801"/>
    </source>
</evidence>
<evidence type="ECO:0000256" key="2">
    <source>
        <dbReference type="ARBA" id="ARBA00006616"/>
    </source>
</evidence>
<sequence>MAESSSELTAADQLIQHNKEEPLLPVSKELIVTVTTEGSAVGAGVPSSNGAADSRLPAKVLEEEEATPTPPESPSLSSENEMVTAATTEEDSLSDLLRHAKTDGGRETGPDLDLEDSSSAATAGGSDDQRESTDSASFSIPSLELSDGLTAAGSSLDVEDGLSSSYSAPGVEAPSLKDDETLEAAGGAVAAAAPPPASSSAAAPEAGPSMPAYYLVKWITWKEKKTPIITQSENGPCPLLAIMNTLFLRWKAKLPAQTEVVTTEDLMAHLGECVLSVTPREKADGMELNFQQNMSDAMAVLPKLSTGLDVNVRFTGVTDFEYTPECIVFDLLDIPLYHGWLVDPQSPEMVASVGKLSYNQLVEKIIDYKHSADSSRVSEGLVAEQFLESTATQLSYHGLCELNTAAKEGEISVFFRNNHFSTMIKHKGHLYLLVTDQGFLQEERLVWESLHNVEGDGNFCDSDFRLCHPPQRAPPTAALPPSAQEQQRQIDQDYLVAVSLQQQQGGAPGPLSDLELARQLQQEEYQQQQQLQQQQQQQQGSLQAAQVRGQGSQQGGARRRDKDSDCVVL</sequence>
<evidence type="ECO:0000256" key="3">
    <source>
        <dbReference type="ARBA" id="ARBA00022670"/>
    </source>
</evidence>
<dbReference type="GO" id="GO:0036435">
    <property type="term" value="F:K48-linked polyubiquitin modification-dependent protein binding"/>
    <property type="evidence" value="ECO:0007669"/>
    <property type="project" value="UniProtKB-UniRule"/>
</dbReference>
<keyword evidence="4 7" id="KW-0833">Ubl conjugation pathway</keyword>
<feature type="compositionally biased region" description="Low complexity" evidence="8">
    <location>
        <begin position="117"/>
        <end position="126"/>
    </location>
</feature>
<dbReference type="GO" id="GO:0004843">
    <property type="term" value="F:cysteine-type deubiquitinase activity"/>
    <property type="evidence" value="ECO:0007669"/>
    <property type="project" value="UniProtKB-UniRule"/>
</dbReference>
<feature type="compositionally biased region" description="Basic and acidic residues" evidence="8">
    <location>
        <begin position="96"/>
        <end position="109"/>
    </location>
</feature>
<dbReference type="PANTHER" id="PTHR18063:SF7">
    <property type="entry name" value="UBIQUITIN CARBOXYL-TERMINAL HYDROLASE MINDY-1"/>
    <property type="match status" value="1"/>
</dbReference>
<dbReference type="EC" id="3.4.19.12" evidence="7"/>